<dbReference type="InterPro" id="IPR011759">
    <property type="entry name" value="Cyt_c_oxidase_su2_TM_dom"/>
</dbReference>
<dbReference type="Pfam" id="PF00116">
    <property type="entry name" value="COX2"/>
    <property type="match status" value="1"/>
</dbReference>
<proteinExistence type="inferred from homology"/>
<evidence type="ECO:0000256" key="11">
    <source>
        <dbReference type="RuleBase" id="RU004024"/>
    </source>
</evidence>
<keyword evidence="14" id="KW-0732">Signal</keyword>
<reference evidence="18" key="1">
    <citation type="journal article" date="2019" name="Int. J. Syst. Evol. Microbiol.">
        <title>The Global Catalogue of Microorganisms (GCM) 10K type strain sequencing project: providing services to taxonomists for standard genome sequencing and annotation.</title>
        <authorList>
            <consortium name="The Broad Institute Genomics Platform"/>
            <consortium name="The Broad Institute Genome Sequencing Center for Infectious Disease"/>
            <person name="Wu L."/>
            <person name="Ma J."/>
        </authorList>
    </citation>
    <scope>NUCLEOTIDE SEQUENCE [LARGE SCALE GENOMIC DNA]</scope>
    <source>
        <strain evidence="18">KCTC 42248</strain>
    </source>
</reference>
<evidence type="ECO:0000256" key="13">
    <source>
        <dbReference type="SAM" id="Phobius"/>
    </source>
</evidence>
<feature type="domain" description="Cytochrome oxidase subunit II transmembrane region profile" evidence="16">
    <location>
        <begin position="167"/>
        <end position="262"/>
    </location>
</feature>
<evidence type="ECO:0000256" key="4">
    <source>
        <dbReference type="ARBA" id="ARBA00022660"/>
    </source>
</evidence>
<protein>
    <recommendedName>
        <fullName evidence="11">Cytochrome c oxidase subunit 2</fullName>
        <ecNumber evidence="11">7.1.1.9</ecNumber>
    </recommendedName>
</protein>
<feature type="domain" description="Cytochrome oxidase subunit II copper A binding" evidence="15">
    <location>
        <begin position="267"/>
        <end position="419"/>
    </location>
</feature>
<dbReference type="InterPro" id="IPR045187">
    <property type="entry name" value="CcO_II"/>
</dbReference>
<keyword evidence="5 10" id="KW-0812">Transmembrane</keyword>
<keyword evidence="8 13" id="KW-1133">Transmembrane helix</keyword>
<evidence type="ECO:0000256" key="6">
    <source>
        <dbReference type="ARBA" id="ARBA00022967"/>
    </source>
</evidence>
<feature type="transmembrane region" description="Helical" evidence="13">
    <location>
        <begin position="190"/>
        <end position="215"/>
    </location>
</feature>
<keyword evidence="11" id="KW-0186">Copper</keyword>
<feature type="region of interest" description="Disordered" evidence="12">
    <location>
        <begin position="62"/>
        <end position="93"/>
    </location>
</feature>
<keyword evidence="9 13" id="KW-0472">Membrane</keyword>
<keyword evidence="11" id="KW-0479">Metal-binding</keyword>
<evidence type="ECO:0000256" key="9">
    <source>
        <dbReference type="ARBA" id="ARBA00023136"/>
    </source>
</evidence>
<comment type="cofactor">
    <cofactor evidence="11">
        <name>Cu cation</name>
        <dbReference type="ChEBI" id="CHEBI:23378"/>
    </cofactor>
    <text evidence="11">Binds a copper A center.</text>
</comment>
<dbReference type="PROSITE" id="PS50999">
    <property type="entry name" value="COX2_TM"/>
    <property type="match status" value="1"/>
</dbReference>
<feature type="compositionally biased region" description="Low complexity" evidence="12">
    <location>
        <begin position="80"/>
        <end position="90"/>
    </location>
</feature>
<dbReference type="Gene3D" id="1.10.287.90">
    <property type="match status" value="1"/>
</dbReference>
<dbReference type="RefSeq" id="WP_380867468.1">
    <property type="nucleotide sequence ID" value="NZ_JBHUMA010000004.1"/>
</dbReference>
<evidence type="ECO:0000256" key="12">
    <source>
        <dbReference type="SAM" id="MobiDB-lite"/>
    </source>
</evidence>
<comment type="caution">
    <text evidence="17">The sequence shown here is derived from an EMBL/GenBank/DDBJ whole genome shotgun (WGS) entry which is preliminary data.</text>
</comment>
<feature type="signal peptide" evidence="14">
    <location>
        <begin position="1"/>
        <end position="29"/>
    </location>
</feature>
<dbReference type="PROSITE" id="PS50857">
    <property type="entry name" value="COX2_CUA"/>
    <property type="match status" value="1"/>
</dbReference>
<dbReference type="PANTHER" id="PTHR22888">
    <property type="entry name" value="CYTOCHROME C OXIDASE, SUBUNIT II"/>
    <property type="match status" value="1"/>
</dbReference>
<dbReference type="InterPro" id="IPR036257">
    <property type="entry name" value="Cyt_c_oxidase_su2_TM_sf"/>
</dbReference>
<name>A0ABW5NGM3_9SPHI</name>
<dbReference type="Proteomes" id="UP001597393">
    <property type="component" value="Unassembled WGS sequence"/>
</dbReference>
<dbReference type="EC" id="7.1.1.9" evidence="11"/>
<evidence type="ECO:0000256" key="3">
    <source>
        <dbReference type="ARBA" id="ARBA00022448"/>
    </source>
</evidence>
<comment type="subcellular location">
    <subcellularLocation>
        <location evidence="10">Cell membrane</location>
        <topology evidence="10">Multi-pass membrane protein</topology>
    </subcellularLocation>
    <subcellularLocation>
        <location evidence="1">Membrane</location>
        <topology evidence="1">Multi-pass membrane protein</topology>
    </subcellularLocation>
</comment>
<keyword evidence="3 10" id="KW-0813">Transport</keyword>
<evidence type="ECO:0000256" key="2">
    <source>
        <dbReference type="ARBA" id="ARBA00007866"/>
    </source>
</evidence>
<feature type="compositionally biased region" description="Low complexity" evidence="12">
    <location>
        <begin position="62"/>
        <end position="73"/>
    </location>
</feature>
<evidence type="ECO:0000256" key="8">
    <source>
        <dbReference type="ARBA" id="ARBA00022989"/>
    </source>
</evidence>
<dbReference type="Gene3D" id="2.60.40.420">
    <property type="entry name" value="Cupredoxins - blue copper proteins"/>
    <property type="match status" value="1"/>
</dbReference>
<evidence type="ECO:0000313" key="18">
    <source>
        <dbReference type="Proteomes" id="UP001597393"/>
    </source>
</evidence>
<keyword evidence="18" id="KW-1185">Reference proteome</keyword>
<gene>
    <name evidence="17" type="ORF">ACFSQ3_03365</name>
</gene>
<feature type="transmembrane region" description="Helical" evidence="13">
    <location>
        <begin position="105"/>
        <end position="129"/>
    </location>
</feature>
<evidence type="ECO:0000256" key="1">
    <source>
        <dbReference type="ARBA" id="ARBA00004141"/>
    </source>
</evidence>
<dbReference type="InterPro" id="IPR002429">
    <property type="entry name" value="CcO_II-like_C"/>
</dbReference>
<dbReference type="Pfam" id="PF02790">
    <property type="entry name" value="COX2_TM"/>
    <property type="match status" value="1"/>
</dbReference>
<evidence type="ECO:0000256" key="10">
    <source>
        <dbReference type="RuleBase" id="RU000456"/>
    </source>
</evidence>
<keyword evidence="6" id="KW-1278">Translocase</keyword>
<accession>A0ABW5NGM3</accession>
<dbReference type="SUPFAM" id="SSF49503">
    <property type="entry name" value="Cupredoxins"/>
    <property type="match status" value="1"/>
</dbReference>
<organism evidence="17 18">
    <name type="scientific">Sphingobacterium corticis</name>
    <dbReference type="NCBI Taxonomy" id="1812823"/>
    <lineage>
        <taxon>Bacteria</taxon>
        <taxon>Pseudomonadati</taxon>
        <taxon>Bacteroidota</taxon>
        <taxon>Sphingobacteriia</taxon>
        <taxon>Sphingobacteriales</taxon>
        <taxon>Sphingobacteriaceae</taxon>
        <taxon>Sphingobacterium</taxon>
    </lineage>
</organism>
<evidence type="ECO:0000256" key="7">
    <source>
        <dbReference type="ARBA" id="ARBA00022982"/>
    </source>
</evidence>
<evidence type="ECO:0000256" key="5">
    <source>
        <dbReference type="ARBA" id="ARBA00022692"/>
    </source>
</evidence>
<comment type="catalytic activity">
    <reaction evidence="11">
        <text>4 Fe(II)-[cytochrome c] + O2 + 8 H(+)(in) = 4 Fe(III)-[cytochrome c] + 2 H2O + 4 H(+)(out)</text>
        <dbReference type="Rhea" id="RHEA:11436"/>
        <dbReference type="Rhea" id="RHEA-COMP:10350"/>
        <dbReference type="Rhea" id="RHEA-COMP:14399"/>
        <dbReference type="ChEBI" id="CHEBI:15377"/>
        <dbReference type="ChEBI" id="CHEBI:15378"/>
        <dbReference type="ChEBI" id="CHEBI:15379"/>
        <dbReference type="ChEBI" id="CHEBI:29033"/>
        <dbReference type="ChEBI" id="CHEBI:29034"/>
        <dbReference type="EC" id="7.1.1.9"/>
    </reaction>
</comment>
<evidence type="ECO:0000259" key="15">
    <source>
        <dbReference type="PROSITE" id="PS50857"/>
    </source>
</evidence>
<sequence>MKFTTYNKFKTVFSFLLLCNMLLALPVFASIQDSVVTTNVQADPATTPGNEQVDSVAVATDDVSSDTTTSAVVGKDEEAGVSGTSASTSAPEEVKKTDPQVYKNITYYVMYFLLICIIIAVVGKIHHIYTLSRRINGKYNPLANNNLQAALFLVFLVLFLGGVYYSYAVWGVWSWRDAVTEHGKDIDRMFIITLIITTFVMILVHILLLVFAYVYRMRLNRKAYFYPHNDAIERLWTIIPALVLTVLVLFGFFTWRKITNVPEELQKSALQVEVLGEQFMWTVRYPGADGQIGKRNYKLTTPTNPYGIDFTDKSSWDDVKGADIVLPVNKPVRFHIISKDIIHSFYMPDFRVQINAVPGMTNYFQFTPTTTTREMRDKLNDQSYDFVMLCAKICGESHYNMQKKVVVVTEAEYKEWLAKQQKFFTEDIQKEFANAGNEEEVLNTASLN</sequence>
<dbReference type="EMBL" id="JBHUMA010000004">
    <property type="protein sequence ID" value="MFD2597980.1"/>
    <property type="molecule type" value="Genomic_DNA"/>
</dbReference>
<feature type="transmembrane region" description="Helical" evidence="13">
    <location>
        <begin position="235"/>
        <end position="255"/>
    </location>
</feature>
<evidence type="ECO:0000313" key="17">
    <source>
        <dbReference type="EMBL" id="MFD2597980.1"/>
    </source>
</evidence>
<dbReference type="InterPro" id="IPR008972">
    <property type="entry name" value="Cupredoxin"/>
</dbReference>
<comment type="function">
    <text evidence="11">Subunits I and II form the functional core of the enzyme complex. Electrons originating in cytochrome c are transferred via heme a and Cu(A) to the binuclear center formed by heme a3 and Cu(B).</text>
</comment>
<feature type="chain" id="PRO_5045458744" description="Cytochrome c oxidase subunit 2" evidence="14">
    <location>
        <begin position="30"/>
        <end position="448"/>
    </location>
</feature>
<evidence type="ECO:0000256" key="14">
    <source>
        <dbReference type="SAM" id="SignalP"/>
    </source>
</evidence>
<dbReference type="PANTHER" id="PTHR22888:SF9">
    <property type="entry name" value="CYTOCHROME C OXIDASE SUBUNIT 2"/>
    <property type="match status" value="1"/>
</dbReference>
<dbReference type="SUPFAM" id="SSF81464">
    <property type="entry name" value="Cytochrome c oxidase subunit II-like, transmembrane region"/>
    <property type="match status" value="1"/>
</dbReference>
<comment type="similarity">
    <text evidence="2 10">Belongs to the cytochrome c oxidase subunit 2 family.</text>
</comment>
<keyword evidence="7 10" id="KW-0249">Electron transport</keyword>
<feature type="transmembrane region" description="Helical" evidence="13">
    <location>
        <begin position="150"/>
        <end position="170"/>
    </location>
</feature>
<keyword evidence="4 10" id="KW-0679">Respiratory chain</keyword>
<evidence type="ECO:0000259" key="16">
    <source>
        <dbReference type="PROSITE" id="PS50999"/>
    </source>
</evidence>